<dbReference type="InterPro" id="IPR029045">
    <property type="entry name" value="ClpP/crotonase-like_dom_sf"/>
</dbReference>
<dbReference type="SUPFAM" id="SSF52096">
    <property type="entry name" value="ClpP/crotonase"/>
    <property type="match status" value="1"/>
</dbReference>
<dbReference type="InterPro" id="IPR052766">
    <property type="entry name" value="S41A_metabolite_peptidase"/>
</dbReference>
<sequence length="305" mass="32480">FTGADFLSAGEGTAFYHLKAQPDVGVLVFHTFSASPITGVGTIVNGLKEFHASGVTKLAIVLQGNPGGFVNLAANIVNTFSSSNEFLVTNLASDPCVTPVIQQLAAQTFGKSCNLFTQYIDFGNNNQAYTDDSLFSQPVTYTRSGRNSQYTQRTTITTALAPSDPALVTFAWTNNTANIRILTDGRCGSSYAIVAHHLANIHKVQAYEIGGSSGTALSMYSFAGGIVSDDQKIGAIYAQVKLASPLKPLPNASLVGLPILDISGHGRAVPLEYDAAFYPAAYRMPYTPLNSRDRYVMWGEVASDA</sequence>
<dbReference type="Proteomes" id="UP000723463">
    <property type="component" value="Unassembled WGS sequence"/>
</dbReference>
<dbReference type="EMBL" id="JAAAXW010000257">
    <property type="protein sequence ID" value="KAF9539234.1"/>
    <property type="molecule type" value="Genomic_DNA"/>
</dbReference>
<keyword evidence="2" id="KW-1185">Reference proteome</keyword>
<evidence type="ECO:0000313" key="1">
    <source>
        <dbReference type="EMBL" id="KAF9539234.1"/>
    </source>
</evidence>
<evidence type="ECO:0000313" key="2">
    <source>
        <dbReference type="Proteomes" id="UP000723463"/>
    </source>
</evidence>
<dbReference type="Gene3D" id="3.90.226.10">
    <property type="entry name" value="2-enoyl-CoA Hydratase, Chain A, domain 1"/>
    <property type="match status" value="1"/>
</dbReference>
<comment type="caution">
    <text evidence="1">The sequence shown here is derived from an EMBL/GenBank/DDBJ whole genome shotgun (WGS) entry which is preliminary data.</text>
</comment>
<dbReference type="AlphaFoldDB" id="A0A9P6JZK4"/>
<reference evidence="1" key="1">
    <citation type="journal article" date="2020" name="Fungal Divers.">
        <title>Resolving the Mortierellaceae phylogeny through synthesis of multi-gene phylogenetics and phylogenomics.</title>
        <authorList>
            <person name="Vandepol N."/>
            <person name="Liber J."/>
            <person name="Desiro A."/>
            <person name="Na H."/>
            <person name="Kennedy M."/>
            <person name="Barry K."/>
            <person name="Grigoriev I.V."/>
            <person name="Miller A.N."/>
            <person name="O'Donnell K."/>
            <person name="Stajich J.E."/>
            <person name="Bonito G."/>
        </authorList>
    </citation>
    <scope>NUCLEOTIDE SEQUENCE</scope>
    <source>
        <strain evidence="1">NRRL 2591</strain>
    </source>
</reference>
<proteinExistence type="predicted"/>
<feature type="non-terminal residue" evidence="1">
    <location>
        <position position="1"/>
    </location>
</feature>
<name>A0A9P6JZK4_9FUNG</name>
<dbReference type="PANTHER" id="PTHR37049:SF4">
    <property type="entry name" value="RHODANESE DOMAIN-CONTAINING PROTEIN"/>
    <property type="match status" value="1"/>
</dbReference>
<gene>
    <name evidence="1" type="ORF">EC957_005636</name>
</gene>
<organism evidence="1 2">
    <name type="scientific">Mortierella hygrophila</name>
    <dbReference type="NCBI Taxonomy" id="979708"/>
    <lineage>
        <taxon>Eukaryota</taxon>
        <taxon>Fungi</taxon>
        <taxon>Fungi incertae sedis</taxon>
        <taxon>Mucoromycota</taxon>
        <taxon>Mortierellomycotina</taxon>
        <taxon>Mortierellomycetes</taxon>
        <taxon>Mortierellales</taxon>
        <taxon>Mortierellaceae</taxon>
        <taxon>Mortierella</taxon>
    </lineage>
</organism>
<dbReference type="PANTHER" id="PTHR37049">
    <property type="entry name" value="PEPTIDASE S41 FAMILY PROTEIN"/>
    <property type="match status" value="1"/>
</dbReference>
<accession>A0A9P6JZK4</accession>
<protein>
    <submittedName>
        <fullName evidence="1">Uncharacterized protein</fullName>
    </submittedName>
</protein>